<keyword evidence="11" id="KW-1185">Reference proteome</keyword>
<feature type="signal peptide" evidence="9">
    <location>
        <begin position="1"/>
        <end position="17"/>
    </location>
</feature>
<evidence type="ECO:0000256" key="9">
    <source>
        <dbReference type="RuleBase" id="RU367147"/>
    </source>
</evidence>
<dbReference type="NCBIfam" id="TIGR01840">
    <property type="entry name" value="esterase_phb"/>
    <property type="match status" value="1"/>
</dbReference>
<dbReference type="PANTHER" id="PTHR43037:SF3">
    <property type="entry name" value="FERULOYL ESTERASE B"/>
    <property type="match status" value="1"/>
</dbReference>
<keyword evidence="3 9" id="KW-0964">Secreted</keyword>
<dbReference type="AlphaFoldDB" id="A0A9Q0AQS9"/>
<name>A0A9Q0AQS9_9PEZI</name>
<dbReference type="InterPro" id="IPR029058">
    <property type="entry name" value="AB_hydrolase_fold"/>
</dbReference>
<keyword evidence="6" id="KW-0325">Glycoprotein</keyword>
<dbReference type="EMBL" id="JAFIMR010000010">
    <property type="protein sequence ID" value="KAI1873475.1"/>
    <property type="molecule type" value="Genomic_DNA"/>
</dbReference>
<dbReference type="EC" id="3.1.1.-" evidence="9"/>
<proteinExistence type="inferred from homology"/>
<dbReference type="GO" id="GO:0045493">
    <property type="term" value="P:xylan catabolic process"/>
    <property type="evidence" value="ECO:0007669"/>
    <property type="project" value="UniProtKB-UniRule"/>
</dbReference>
<dbReference type="GO" id="GO:0005576">
    <property type="term" value="C:extracellular region"/>
    <property type="evidence" value="ECO:0007669"/>
    <property type="project" value="UniProtKB-SubCell"/>
</dbReference>
<dbReference type="PANTHER" id="PTHR43037">
    <property type="entry name" value="UNNAMED PRODUCT-RELATED"/>
    <property type="match status" value="1"/>
</dbReference>
<dbReference type="Gene3D" id="3.40.50.1820">
    <property type="entry name" value="alpha/beta hydrolase"/>
    <property type="match status" value="1"/>
</dbReference>
<reference evidence="10" key="1">
    <citation type="submission" date="2021-03" db="EMBL/GenBank/DDBJ databases">
        <title>Revisited historic fungal species revealed as producer of novel bioactive compounds through whole genome sequencing and comparative genomics.</title>
        <authorList>
            <person name="Vignolle G.A."/>
            <person name="Hochenegger N."/>
            <person name="Mach R.L."/>
            <person name="Mach-Aigner A.R."/>
            <person name="Javad Rahimi M."/>
            <person name="Salim K.A."/>
            <person name="Chan C.M."/>
            <person name="Lim L.B.L."/>
            <person name="Cai F."/>
            <person name="Druzhinina I.S."/>
            <person name="U'Ren J.M."/>
            <person name="Derntl C."/>
        </authorList>
    </citation>
    <scope>NUCLEOTIDE SEQUENCE</scope>
    <source>
        <strain evidence="10">TUCIM 5799</strain>
    </source>
</reference>
<protein>
    <recommendedName>
        <fullName evidence="9">Carboxylic ester hydrolase</fullName>
        <ecNumber evidence="9">3.1.1.-</ecNumber>
    </recommendedName>
</protein>
<evidence type="ECO:0000256" key="3">
    <source>
        <dbReference type="ARBA" id="ARBA00022525"/>
    </source>
</evidence>
<keyword evidence="7 9" id="KW-0119">Carbohydrate metabolism</keyword>
<comment type="caution">
    <text evidence="10">The sequence shown here is derived from an EMBL/GenBank/DDBJ whole genome shotgun (WGS) entry which is preliminary data.</text>
</comment>
<evidence type="ECO:0000256" key="7">
    <source>
        <dbReference type="ARBA" id="ARBA00023277"/>
    </source>
</evidence>
<dbReference type="InterPro" id="IPR010126">
    <property type="entry name" value="Esterase_phb"/>
</dbReference>
<gene>
    <name evidence="10" type="ORF">JX265_005097</name>
</gene>
<organism evidence="10 11">
    <name type="scientific">Neoarthrinium moseri</name>
    <dbReference type="NCBI Taxonomy" id="1658444"/>
    <lineage>
        <taxon>Eukaryota</taxon>
        <taxon>Fungi</taxon>
        <taxon>Dikarya</taxon>
        <taxon>Ascomycota</taxon>
        <taxon>Pezizomycotina</taxon>
        <taxon>Sordariomycetes</taxon>
        <taxon>Xylariomycetidae</taxon>
        <taxon>Amphisphaeriales</taxon>
        <taxon>Apiosporaceae</taxon>
        <taxon>Neoarthrinium</taxon>
    </lineage>
</organism>
<keyword evidence="8 9" id="KW-0624">Polysaccharide degradation</keyword>
<accession>A0A9Q0AQS9</accession>
<comment type="subcellular location">
    <subcellularLocation>
        <location evidence="1 9">Secreted</location>
    </subcellularLocation>
</comment>
<keyword evidence="4 9" id="KW-0732">Signal</keyword>
<dbReference type="Proteomes" id="UP000829685">
    <property type="component" value="Unassembled WGS sequence"/>
</dbReference>
<dbReference type="Pfam" id="PF10503">
    <property type="entry name" value="Esterase_PHB"/>
    <property type="match status" value="1"/>
</dbReference>
<evidence type="ECO:0000256" key="1">
    <source>
        <dbReference type="ARBA" id="ARBA00004613"/>
    </source>
</evidence>
<dbReference type="GO" id="GO:0052689">
    <property type="term" value="F:carboxylic ester hydrolase activity"/>
    <property type="evidence" value="ECO:0007669"/>
    <property type="project" value="UniProtKB-KW"/>
</dbReference>
<feature type="chain" id="PRO_5040545192" description="Carboxylic ester hydrolase" evidence="9">
    <location>
        <begin position="18"/>
        <end position="292"/>
    </location>
</feature>
<sequence length="292" mass="31477">MLSSTFVVGLTASLASAASLTQVSNYNNNATSKAQMWVYVPDKVVTNPPLVVVIHSCQSTAQSYFQNSKIPWKQGSDKKGYITVWPSSPNSGTCWDVSSKKSLSHLGGGDSQAIANMILYAIDKYKADPTRVYVTGGSSGAMMSNVLAATYPELIKAVSLYSGVPAGCFVSSSGGVDQWNNSCSGGQVKASSDQWKKVVLDMYPSYSGPRPKMQIWHGSADSTLAPQNYQETIKQWTGVFEVSQTPTSERKNYPQNQYTTDDYGPNVQGIYAQGVGHSVPANLTASEEWFGL</sequence>
<dbReference type="InterPro" id="IPR050955">
    <property type="entry name" value="Plant_Biomass_Hydrol_Est"/>
</dbReference>
<evidence type="ECO:0000256" key="4">
    <source>
        <dbReference type="ARBA" id="ARBA00022729"/>
    </source>
</evidence>
<evidence type="ECO:0000313" key="11">
    <source>
        <dbReference type="Proteomes" id="UP000829685"/>
    </source>
</evidence>
<comment type="similarity">
    <text evidence="9">Belongs to the carbohydrate esterase 1 (CE1) family.</text>
</comment>
<keyword evidence="5 9" id="KW-0378">Hydrolase</keyword>
<evidence type="ECO:0000256" key="2">
    <source>
        <dbReference type="ARBA" id="ARBA00022487"/>
    </source>
</evidence>
<evidence type="ECO:0000256" key="6">
    <source>
        <dbReference type="ARBA" id="ARBA00023180"/>
    </source>
</evidence>
<comment type="function">
    <text evidence="9">Esterase involved in the hydrolysis of xylan, a major structural heterogeneous polysaccharide found in plant biomass representing the second most abundant polysaccharide in the biosphere, after cellulose.</text>
</comment>
<evidence type="ECO:0000256" key="5">
    <source>
        <dbReference type="ARBA" id="ARBA00022801"/>
    </source>
</evidence>
<evidence type="ECO:0000256" key="8">
    <source>
        <dbReference type="ARBA" id="ARBA00023326"/>
    </source>
</evidence>
<keyword evidence="2 9" id="KW-0719">Serine esterase</keyword>
<dbReference type="SUPFAM" id="SSF53474">
    <property type="entry name" value="alpha/beta-Hydrolases"/>
    <property type="match status" value="2"/>
</dbReference>
<evidence type="ECO:0000313" key="10">
    <source>
        <dbReference type="EMBL" id="KAI1873475.1"/>
    </source>
</evidence>